<dbReference type="STRING" id="320771.Cflav_PD2574"/>
<comment type="caution">
    <text evidence="2">The sequence shown here is derived from an EMBL/GenBank/DDBJ whole genome shotgun (WGS) entry which is preliminary data.</text>
</comment>
<keyword evidence="1" id="KW-1133">Transmembrane helix</keyword>
<reference evidence="2 3" key="1">
    <citation type="journal article" date="2011" name="J. Bacteriol.">
        <title>Genome sequence of 'Pedosphaera parvula' Ellin514, an aerobic Verrucomicrobial isolate from pasture soil.</title>
        <authorList>
            <person name="Kant R."/>
            <person name="van Passel M.W."/>
            <person name="Sangwan P."/>
            <person name="Palva A."/>
            <person name="Lucas S."/>
            <person name="Copeland A."/>
            <person name="Lapidus A."/>
            <person name="Glavina Del Rio T."/>
            <person name="Dalin E."/>
            <person name="Tice H."/>
            <person name="Bruce D."/>
            <person name="Goodwin L."/>
            <person name="Pitluck S."/>
            <person name="Chertkov O."/>
            <person name="Larimer F.W."/>
            <person name="Land M.L."/>
            <person name="Hauser L."/>
            <person name="Brettin T.S."/>
            <person name="Detter J.C."/>
            <person name="Han S."/>
            <person name="de Vos W.M."/>
            <person name="Janssen P.H."/>
            <person name="Smidt H."/>
        </authorList>
    </citation>
    <scope>NUCLEOTIDE SEQUENCE [LARGE SCALE GENOMIC DNA]</scope>
    <source>
        <strain evidence="2 3">Ellin514</strain>
    </source>
</reference>
<feature type="transmembrane region" description="Helical" evidence="1">
    <location>
        <begin position="115"/>
        <end position="134"/>
    </location>
</feature>
<protein>
    <submittedName>
        <fullName evidence="2">Uncharacterized protein</fullName>
    </submittedName>
</protein>
<proteinExistence type="predicted"/>
<name>B9XKB5_PEDPL</name>
<keyword evidence="1" id="KW-0472">Membrane</keyword>
<evidence type="ECO:0000313" key="2">
    <source>
        <dbReference type="EMBL" id="EEF59753.1"/>
    </source>
</evidence>
<feature type="transmembrane region" description="Helical" evidence="1">
    <location>
        <begin position="146"/>
        <end position="167"/>
    </location>
</feature>
<organism evidence="2 3">
    <name type="scientific">Pedosphaera parvula (strain Ellin514)</name>
    <dbReference type="NCBI Taxonomy" id="320771"/>
    <lineage>
        <taxon>Bacteria</taxon>
        <taxon>Pseudomonadati</taxon>
        <taxon>Verrucomicrobiota</taxon>
        <taxon>Pedosphaerae</taxon>
        <taxon>Pedosphaerales</taxon>
        <taxon>Pedosphaeraceae</taxon>
        <taxon>Pedosphaera</taxon>
    </lineage>
</organism>
<dbReference type="OrthoDB" id="9831222at2"/>
<feature type="transmembrane region" description="Helical" evidence="1">
    <location>
        <begin position="16"/>
        <end position="35"/>
    </location>
</feature>
<feature type="transmembrane region" description="Helical" evidence="1">
    <location>
        <begin position="84"/>
        <end position="103"/>
    </location>
</feature>
<accession>B9XKB5</accession>
<dbReference type="EMBL" id="ABOX02000024">
    <property type="protein sequence ID" value="EEF59753.1"/>
    <property type="molecule type" value="Genomic_DNA"/>
</dbReference>
<dbReference type="Proteomes" id="UP000003688">
    <property type="component" value="Unassembled WGS sequence"/>
</dbReference>
<keyword evidence="3" id="KW-1185">Reference proteome</keyword>
<dbReference type="AlphaFoldDB" id="B9XKB5"/>
<gene>
    <name evidence="2" type="ORF">Cflav_PD2574</name>
</gene>
<keyword evidence="1" id="KW-0812">Transmembrane</keyword>
<evidence type="ECO:0000313" key="3">
    <source>
        <dbReference type="Proteomes" id="UP000003688"/>
    </source>
</evidence>
<evidence type="ECO:0000256" key="1">
    <source>
        <dbReference type="SAM" id="Phobius"/>
    </source>
</evidence>
<dbReference type="RefSeq" id="WP_007416258.1">
    <property type="nucleotide sequence ID" value="NZ_ABOX02000024.1"/>
</dbReference>
<sequence>MIHYYWDVFLELIRTPFQHVELIWGIVPLYFGLLLNELTSGKANFRTAIQTGFSFLWAAAQWLYPYFRPHATGARQIEWGSMPGINLVVTILVIAFGAAALFSGIRRRYPKYGSFLGYTRFSNYFMITIFAIQAHYPELGWTWDRLIAIALFALPIWLILHFGLMPIRK</sequence>
<feature type="transmembrane region" description="Helical" evidence="1">
    <location>
        <begin position="47"/>
        <end position="64"/>
    </location>
</feature>